<evidence type="ECO:0000313" key="9">
    <source>
        <dbReference type="Proteomes" id="UP000431080"/>
    </source>
</evidence>
<evidence type="ECO:0000256" key="2">
    <source>
        <dbReference type="ARBA" id="ARBA00008610"/>
    </source>
</evidence>
<organism evidence="8 9">
    <name type="scientific">Agromyces agglutinans</name>
    <dbReference type="NCBI Taxonomy" id="2662258"/>
    <lineage>
        <taxon>Bacteria</taxon>
        <taxon>Bacillati</taxon>
        <taxon>Actinomycetota</taxon>
        <taxon>Actinomycetes</taxon>
        <taxon>Micrococcales</taxon>
        <taxon>Microbacteriaceae</taxon>
        <taxon>Agromyces</taxon>
    </lineage>
</organism>
<keyword evidence="5" id="KW-0472">Membrane</keyword>
<protein>
    <submittedName>
        <fullName evidence="8">BMP family ABC transporter substrate-binding protein</fullName>
    </submittedName>
</protein>
<reference evidence="8 9" key="1">
    <citation type="submission" date="2019-10" db="EMBL/GenBank/DDBJ databases">
        <authorList>
            <person name="Nie G."/>
            <person name="Ming H."/>
            <person name="Yi B."/>
        </authorList>
    </citation>
    <scope>NUCLEOTIDE SEQUENCE [LARGE SCALE GENOMIC DNA]</scope>
    <source>
        <strain evidence="8 9">CFH 90414</strain>
    </source>
</reference>
<proteinExistence type="inferred from homology"/>
<comment type="similarity">
    <text evidence="2">Belongs to the BMP lipoprotein family.</text>
</comment>
<dbReference type="GO" id="GO:0005886">
    <property type="term" value="C:plasma membrane"/>
    <property type="evidence" value="ECO:0007669"/>
    <property type="project" value="UniProtKB-SubCell"/>
</dbReference>
<evidence type="ECO:0000259" key="7">
    <source>
        <dbReference type="Pfam" id="PF02608"/>
    </source>
</evidence>
<dbReference type="PANTHER" id="PTHR34296">
    <property type="entry name" value="TRANSCRIPTIONAL ACTIVATOR PROTEIN MED"/>
    <property type="match status" value="1"/>
</dbReference>
<evidence type="ECO:0000256" key="4">
    <source>
        <dbReference type="ARBA" id="ARBA00022729"/>
    </source>
</evidence>
<dbReference type="AlphaFoldDB" id="A0A6I2FF41"/>
<dbReference type="Pfam" id="PF02608">
    <property type="entry name" value="Bmp"/>
    <property type="match status" value="1"/>
</dbReference>
<keyword evidence="6" id="KW-0449">Lipoprotein</keyword>
<dbReference type="Gene3D" id="3.40.50.2300">
    <property type="match status" value="2"/>
</dbReference>
<evidence type="ECO:0000313" key="8">
    <source>
        <dbReference type="EMBL" id="MRG60513.1"/>
    </source>
</evidence>
<evidence type="ECO:0000256" key="1">
    <source>
        <dbReference type="ARBA" id="ARBA00004193"/>
    </source>
</evidence>
<evidence type="ECO:0000256" key="5">
    <source>
        <dbReference type="ARBA" id="ARBA00023136"/>
    </source>
</evidence>
<evidence type="ECO:0000256" key="6">
    <source>
        <dbReference type="ARBA" id="ARBA00023288"/>
    </source>
</evidence>
<evidence type="ECO:0000256" key="3">
    <source>
        <dbReference type="ARBA" id="ARBA00022475"/>
    </source>
</evidence>
<feature type="domain" description="ABC transporter substrate-binding protein PnrA-like" evidence="7">
    <location>
        <begin position="91"/>
        <end position="402"/>
    </location>
</feature>
<accession>A0A6I2FF41</accession>
<dbReference type="PRINTS" id="PR01733">
    <property type="entry name" value="LIPPROTEIN48"/>
</dbReference>
<dbReference type="InterPro" id="IPR003760">
    <property type="entry name" value="PnrA-like"/>
</dbReference>
<comment type="subcellular location">
    <subcellularLocation>
        <location evidence="1">Cell membrane</location>
        <topology evidence="1">Lipid-anchor</topology>
    </subcellularLocation>
</comment>
<dbReference type="PANTHER" id="PTHR34296:SF2">
    <property type="entry name" value="ABC TRANSPORTER GUANOSINE-BINDING PROTEIN NUPN"/>
    <property type="match status" value="1"/>
</dbReference>
<sequence>MSRLSLLDNHWIARPHRAGAVDATLGNVIAPTPRRSGCASLEDTVTFTTKKAALSGLAMFGAAALLAGCASAPEESGGDGGGEALDFLPCMVSDAGGFDDKSFNQLGFQGLQAAAEELGVEYNEVESAAETDYAANLSSLVDQGCNAIVTVGFLLAPAALESAQQNPDIEYISIDDPVDQDFDGTTDAENIKPIIFDTAQAAFLAGYLSAGVSQTGVVGTFGGMNIPTVTIFMDGFAQGVDHYNEENGTAVKVVGWDRAAEDGSFTGGFEANDTARQLAQGIIDQNVDVLLPVGGPIYQSAAAAIEDSGREIALIGVDADVFETDPSVGSLLLTSIMKGIDVGVHEAIVEAGNGEFDTTPFVGTLENDGVGLADYHDWADRVPAELDAKLQELRDAIVAGDIEVESYLAE</sequence>
<dbReference type="SUPFAM" id="SSF53822">
    <property type="entry name" value="Periplasmic binding protein-like I"/>
    <property type="match status" value="1"/>
</dbReference>
<dbReference type="InterPro" id="IPR050957">
    <property type="entry name" value="BMP_lipoprotein"/>
</dbReference>
<keyword evidence="9" id="KW-1185">Reference proteome</keyword>
<keyword evidence="3" id="KW-1003">Cell membrane</keyword>
<keyword evidence="4" id="KW-0732">Signal</keyword>
<dbReference type="CDD" id="cd06354">
    <property type="entry name" value="PBP1_PrnA-like"/>
    <property type="match status" value="1"/>
</dbReference>
<name>A0A6I2FF41_9MICO</name>
<dbReference type="InterPro" id="IPR028082">
    <property type="entry name" value="Peripla_BP_I"/>
</dbReference>
<dbReference type="Proteomes" id="UP000431080">
    <property type="component" value="Unassembled WGS sequence"/>
</dbReference>
<dbReference type="EMBL" id="WJIF01000006">
    <property type="protein sequence ID" value="MRG60513.1"/>
    <property type="molecule type" value="Genomic_DNA"/>
</dbReference>
<gene>
    <name evidence="8" type="ORF">GE115_11645</name>
</gene>
<comment type="caution">
    <text evidence="8">The sequence shown here is derived from an EMBL/GenBank/DDBJ whole genome shotgun (WGS) entry which is preliminary data.</text>
</comment>
<dbReference type="InterPro" id="IPR008107">
    <property type="entry name" value="Mycoplasma_p48"/>
</dbReference>